<evidence type="ECO:0000313" key="2">
    <source>
        <dbReference type="EMBL" id="GAM39526.1"/>
    </source>
</evidence>
<dbReference type="Proteomes" id="UP000053095">
    <property type="component" value="Unassembled WGS sequence"/>
</dbReference>
<name>A0A6V8HEF3_TALPI</name>
<reference evidence="3" key="1">
    <citation type="journal article" date="2015" name="Genome Announc.">
        <title>Draft genome sequence of Talaromyces cellulolyticus strain Y-94, a source of lignocellulosic biomass-degrading enzymes.</title>
        <authorList>
            <person name="Fujii T."/>
            <person name="Koike H."/>
            <person name="Sawayama S."/>
            <person name="Yano S."/>
            <person name="Inoue H."/>
        </authorList>
    </citation>
    <scope>NUCLEOTIDE SEQUENCE [LARGE SCALE GENOMIC DNA]</scope>
    <source>
        <strain evidence="3">Y-94</strain>
    </source>
</reference>
<dbReference type="PANTHER" id="PTHR37534">
    <property type="entry name" value="TRANSCRIPTIONAL ACTIVATOR PROTEIN UGA3"/>
    <property type="match status" value="1"/>
</dbReference>
<dbReference type="GO" id="GO:0000976">
    <property type="term" value="F:transcription cis-regulatory region binding"/>
    <property type="evidence" value="ECO:0007669"/>
    <property type="project" value="TreeGrafter"/>
</dbReference>
<comment type="caution">
    <text evidence="2">The sequence shown here is derived from an EMBL/GenBank/DDBJ whole genome shotgun (WGS) entry which is preliminary data.</text>
</comment>
<keyword evidence="1" id="KW-0539">Nucleus</keyword>
<dbReference type="GO" id="GO:0003700">
    <property type="term" value="F:DNA-binding transcription factor activity"/>
    <property type="evidence" value="ECO:0007669"/>
    <property type="project" value="TreeGrafter"/>
</dbReference>
<dbReference type="AlphaFoldDB" id="A0A6V8HEF3"/>
<protein>
    <submittedName>
        <fullName evidence="2">Uncharacterized protein</fullName>
    </submittedName>
</protein>
<evidence type="ECO:0000256" key="1">
    <source>
        <dbReference type="ARBA" id="ARBA00023242"/>
    </source>
</evidence>
<dbReference type="GO" id="GO:0005634">
    <property type="term" value="C:nucleus"/>
    <property type="evidence" value="ECO:0007669"/>
    <property type="project" value="TreeGrafter"/>
</dbReference>
<gene>
    <name evidence="2" type="ORF">TCE0_034f11153</name>
</gene>
<dbReference type="EMBL" id="DF933830">
    <property type="protein sequence ID" value="GAM39526.1"/>
    <property type="molecule type" value="Genomic_DNA"/>
</dbReference>
<evidence type="ECO:0000313" key="3">
    <source>
        <dbReference type="Proteomes" id="UP000053095"/>
    </source>
</evidence>
<keyword evidence="3" id="KW-1185">Reference proteome</keyword>
<dbReference type="CDD" id="cd12148">
    <property type="entry name" value="fungal_TF_MHR"/>
    <property type="match status" value="1"/>
</dbReference>
<organism evidence="2 3">
    <name type="scientific">Talaromyces pinophilus</name>
    <name type="common">Penicillium pinophilum</name>
    <dbReference type="NCBI Taxonomy" id="128442"/>
    <lineage>
        <taxon>Eukaryota</taxon>
        <taxon>Fungi</taxon>
        <taxon>Dikarya</taxon>
        <taxon>Ascomycota</taxon>
        <taxon>Pezizomycotina</taxon>
        <taxon>Eurotiomycetes</taxon>
        <taxon>Eurotiomycetidae</taxon>
        <taxon>Eurotiales</taxon>
        <taxon>Trichocomaceae</taxon>
        <taxon>Talaromyces</taxon>
        <taxon>Talaromyces sect. Talaromyces</taxon>
    </lineage>
</organism>
<dbReference type="PANTHER" id="PTHR37534:SF3">
    <property type="entry name" value="ZN(II)2CYS6 TRANSCRIPTION FACTOR (EUROFUNG)"/>
    <property type="match status" value="1"/>
</dbReference>
<proteinExistence type="predicted"/>
<sequence length="323" mass="37006">MQKENLTRTLVEKDGDPEHIIDRNLAAKYYTKSVHYLNQAMLQSPSYSRSPVLIATAILISTYEMIDGWNENWERHIKGLFWIQRFQENDGETGGLRSAVWWTWLQQDIWIAMRERRRVYNDWRPEKPISTLTALELATRASYLLSLCVNYASDEEKREDSARRAARGNELLHILQEWRDILPPEYRPLPSVSNDQIFPSIWVNPPSYAAALQIQSLALILVVTNHPSPNTIIDYGGVQQILAASMSIICGIARSVNADDDGANIVSVNCLFGAAMCVQNPRERLALLDLVESCQQRINWPQASLRKELELNYSKHAFHDPMI</sequence>
<accession>A0A6V8HEF3</accession>
<dbReference type="GO" id="GO:0045944">
    <property type="term" value="P:positive regulation of transcription by RNA polymerase II"/>
    <property type="evidence" value="ECO:0007669"/>
    <property type="project" value="TreeGrafter"/>
</dbReference>